<proteinExistence type="predicted"/>
<evidence type="ECO:0000256" key="1">
    <source>
        <dbReference type="SAM" id="MobiDB-lite"/>
    </source>
</evidence>
<keyword evidence="3" id="KW-1185">Reference proteome</keyword>
<name>A0AA39XZL5_9PEZI</name>
<dbReference type="Proteomes" id="UP001174936">
    <property type="component" value="Unassembled WGS sequence"/>
</dbReference>
<protein>
    <submittedName>
        <fullName evidence="2">Uncharacterized protein</fullName>
    </submittedName>
</protein>
<dbReference type="AlphaFoldDB" id="A0AA39XZL5"/>
<comment type="caution">
    <text evidence="2">The sequence shown here is derived from an EMBL/GenBank/DDBJ whole genome shotgun (WGS) entry which is preliminary data.</text>
</comment>
<organism evidence="2 3">
    <name type="scientific">Cercophora newfieldiana</name>
    <dbReference type="NCBI Taxonomy" id="92897"/>
    <lineage>
        <taxon>Eukaryota</taxon>
        <taxon>Fungi</taxon>
        <taxon>Dikarya</taxon>
        <taxon>Ascomycota</taxon>
        <taxon>Pezizomycotina</taxon>
        <taxon>Sordariomycetes</taxon>
        <taxon>Sordariomycetidae</taxon>
        <taxon>Sordariales</taxon>
        <taxon>Lasiosphaeriaceae</taxon>
        <taxon>Cercophora</taxon>
    </lineage>
</organism>
<sequence>MVAEETQPTKRANPGQISEPPHRSFQPSAFPPAPPAHFFSPTLSQLFPPTPAAFSQPPSVPQFALSKPPQNRLAQPALQIAPLARPSIEEVMKTNTNGYTGIIRTKEDFERYQQALDEFHDVEAPDSMEDDDTLPRTFEAKLALVKPLVEAMKDETELVDVADSHQVKHVRTIPNVCLEVKAPELINDLIEVHQGNLGFRKWALTEKKDWTFESYETFGARFAEVVTLLKASSQRTNFHHPQPQRRPAYITNIAKPVTATLTILEPASSLRDCRHKAFVTTTITATTRVQIVTMETDFVNYKSEWSGYSGSDGDEPGSHDADQSLNAGQYAFLDGLSDGYGTGWYHEESRQSQENTLRASGSIERMVENHRGLGLCVVKRLAYSRLGPTCGRLPRGGAEGNEALDEPPAVFFLDR</sequence>
<evidence type="ECO:0000313" key="3">
    <source>
        <dbReference type="Proteomes" id="UP001174936"/>
    </source>
</evidence>
<reference evidence="2" key="1">
    <citation type="submission" date="2023-06" db="EMBL/GenBank/DDBJ databases">
        <title>Genome-scale phylogeny and comparative genomics of the fungal order Sordariales.</title>
        <authorList>
            <consortium name="Lawrence Berkeley National Laboratory"/>
            <person name="Hensen N."/>
            <person name="Bonometti L."/>
            <person name="Westerberg I."/>
            <person name="Brannstrom I.O."/>
            <person name="Guillou S."/>
            <person name="Cros-Aarteil S."/>
            <person name="Calhoun S."/>
            <person name="Haridas S."/>
            <person name="Kuo A."/>
            <person name="Mondo S."/>
            <person name="Pangilinan J."/>
            <person name="Riley R."/>
            <person name="Labutti K."/>
            <person name="Andreopoulos B."/>
            <person name="Lipzen A."/>
            <person name="Chen C."/>
            <person name="Yanf M."/>
            <person name="Daum C."/>
            <person name="Ng V."/>
            <person name="Clum A."/>
            <person name="Steindorff A."/>
            <person name="Ohm R."/>
            <person name="Martin F."/>
            <person name="Silar P."/>
            <person name="Natvig D."/>
            <person name="Lalanne C."/>
            <person name="Gautier V."/>
            <person name="Ament-Velasquez S.L."/>
            <person name="Kruys A."/>
            <person name="Hutchinson M.I."/>
            <person name="Powell A.J."/>
            <person name="Barry K."/>
            <person name="Miller A.N."/>
            <person name="Grigoriev I.V."/>
            <person name="Debuchy R."/>
            <person name="Gladieux P."/>
            <person name="Thoren M.H."/>
            <person name="Johannesson H."/>
        </authorList>
    </citation>
    <scope>NUCLEOTIDE SEQUENCE</scope>
    <source>
        <strain evidence="2">SMH2532-1</strain>
    </source>
</reference>
<evidence type="ECO:0000313" key="2">
    <source>
        <dbReference type="EMBL" id="KAK0641910.1"/>
    </source>
</evidence>
<gene>
    <name evidence="2" type="ORF">B0T16DRAFT_394114</name>
</gene>
<accession>A0AA39XZL5</accession>
<dbReference type="EMBL" id="JAULSV010000006">
    <property type="protein sequence ID" value="KAK0641910.1"/>
    <property type="molecule type" value="Genomic_DNA"/>
</dbReference>
<feature type="region of interest" description="Disordered" evidence="1">
    <location>
        <begin position="1"/>
        <end position="67"/>
    </location>
</feature>